<name>A0A178W7N5_ARATH</name>
<keyword evidence="2" id="KW-0812">Transmembrane</keyword>
<keyword evidence="3" id="KW-0732">Signal</keyword>
<evidence type="ECO:0000313" key="8">
    <source>
        <dbReference type="Araport" id="AT1G47885"/>
    </source>
</evidence>
<dbReference type="ExpressionAtlas" id="A0A178W7N5">
    <property type="expression patterns" value="baseline and differential"/>
</dbReference>
<gene>
    <name evidence="8" type="ordered locus">At1g47885</name>
    <name evidence="9" type="ordered locus">AXX17_At1g41940</name>
</gene>
<protein>
    <submittedName>
        <fullName evidence="9">Uncharacterized protein</fullName>
    </submittedName>
</protein>
<evidence type="ECO:0000256" key="5">
    <source>
        <dbReference type="ARBA" id="ARBA00023136"/>
    </source>
</evidence>
<dbReference type="Araport" id="AT1G47885"/>
<dbReference type="PANTHER" id="PTHR48061">
    <property type="entry name" value="LEUCINE-RICH REPEAT RECEPTOR PROTEIN KINASE EMS1-LIKE-RELATED"/>
    <property type="match status" value="1"/>
</dbReference>
<dbReference type="Gene3D" id="3.80.10.10">
    <property type="entry name" value="Ribonuclease Inhibitor"/>
    <property type="match status" value="1"/>
</dbReference>
<dbReference type="SMR" id="A0A178W7N5"/>
<reference evidence="10" key="1">
    <citation type="journal article" date="2016" name="Proc. Natl. Acad. Sci. U.S.A.">
        <title>Chromosome-level assembly of Arabidopsis thaliana Ler reveals the extent of translocation and inversion polymorphisms.</title>
        <authorList>
            <person name="Zapata L."/>
            <person name="Ding J."/>
            <person name="Willing E.M."/>
            <person name="Hartwig B."/>
            <person name="Bezdan D."/>
            <person name="Jiao W.B."/>
            <person name="Patel V."/>
            <person name="Velikkakam James G."/>
            <person name="Koornneef M."/>
            <person name="Ossowski S."/>
            <person name="Schneeberger K."/>
        </authorList>
    </citation>
    <scope>NUCLEOTIDE SEQUENCE [LARGE SCALE GENOMIC DNA]</scope>
    <source>
        <strain evidence="10">cv. Landsberg erecta</strain>
    </source>
</reference>
<comment type="caution">
    <text evidence="9">The sequence shown here is derived from an EMBL/GenBank/DDBJ whole genome shotgun (WGS) entry which is preliminary data.</text>
</comment>
<comment type="subcellular location">
    <subcellularLocation>
        <location evidence="1">Membrane</location>
        <topology evidence="1">Single-pass type I membrane protein</topology>
    </subcellularLocation>
</comment>
<dbReference type="EMBL" id="LUHQ01000001">
    <property type="protein sequence ID" value="OAP13535.1"/>
    <property type="molecule type" value="Genomic_DNA"/>
</dbReference>
<evidence type="ECO:0000256" key="4">
    <source>
        <dbReference type="ARBA" id="ARBA00022989"/>
    </source>
</evidence>
<accession>A0A178W7N5</accession>
<dbReference type="AlphaFoldDB" id="A0A178W7N5"/>
<proteinExistence type="predicted"/>
<evidence type="ECO:0000256" key="2">
    <source>
        <dbReference type="ARBA" id="ARBA00022692"/>
    </source>
</evidence>
<dbReference type="KEGG" id="ath:AT1G47885"/>
<sequence length="107" mass="11835">MNHSCLYEAISSPNTTPGAKPKPAATQLSLSNIFLGFNNNFTGEIPQSICGLNSLYALDLLDNNLHGSIPQCLETLMMSSLLYRPMTLASHKFSWHLDHMILRISTL</sequence>
<dbReference type="PANTHER" id="PTHR48061:SF12">
    <property type="entry name" value="DISEASE RESISTANCE LIKE PROTEIN"/>
    <property type="match status" value="1"/>
</dbReference>
<evidence type="ECO:0000313" key="9">
    <source>
        <dbReference type="EMBL" id="OAP13535.1"/>
    </source>
</evidence>
<keyword evidence="4" id="KW-1133">Transmembrane helix</keyword>
<evidence type="ECO:0000256" key="7">
    <source>
        <dbReference type="ARBA" id="ARBA00023180"/>
    </source>
</evidence>
<dbReference type="Proteomes" id="UP000078284">
    <property type="component" value="Chromosome 1"/>
</dbReference>
<evidence type="ECO:0000256" key="3">
    <source>
        <dbReference type="ARBA" id="ARBA00022729"/>
    </source>
</evidence>
<evidence type="ECO:0000313" key="10">
    <source>
        <dbReference type="Proteomes" id="UP000078284"/>
    </source>
</evidence>
<evidence type="ECO:0000256" key="6">
    <source>
        <dbReference type="ARBA" id="ARBA00023170"/>
    </source>
</evidence>
<dbReference type="GeneID" id="841205"/>
<dbReference type="SUPFAM" id="SSF52058">
    <property type="entry name" value="L domain-like"/>
    <property type="match status" value="1"/>
</dbReference>
<keyword evidence="6" id="KW-0675">Receptor</keyword>
<organism evidence="9 10">
    <name type="scientific">Arabidopsis thaliana</name>
    <name type="common">Mouse-ear cress</name>
    <dbReference type="NCBI Taxonomy" id="3702"/>
    <lineage>
        <taxon>Eukaryota</taxon>
        <taxon>Viridiplantae</taxon>
        <taxon>Streptophyta</taxon>
        <taxon>Embryophyta</taxon>
        <taxon>Tracheophyta</taxon>
        <taxon>Spermatophyta</taxon>
        <taxon>Magnoliopsida</taxon>
        <taxon>eudicotyledons</taxon>
        <taxon>Gunneridae</taxon>
        <taxon>Pentapetalae</taxon>
        <taxon>rosids</taxon>
        <taxon>malvids</taxon>
        <taxon>Brassicales</taxon>
        <taxon>Brassicaceae</taxon>
        <taxon>Camelineae</taxon>
        <taxon>Arabidopsis</taxon>
    </lineage>
</organism>
<dbReference type="GO" id="GO:0016020">
    <property type="term" value="C:membrane"/>
    <property type="evidence" value="ECO:0007669"/>
    <property type="project" value="UniProtKB-SubCell"/>
</dbReference>
<keyword evidence="7" id="KW-0325">Glycoprotein</keyword>
<evidence type="ECO:0000256" key="1">
    <source>
        <dbReference type="ARBA" id="ARBA00004479"/>
    </source>
</evidence>
<keyword evidence="5" id="KW-0472">Membrane</keyword>
<dbReference type="InterPro" id="IPR032675">
    <property type="entry name" value="LRR_dom_sf"/>
</dbReference>
<dbReference type="InterPro" id="IPR046956">
    <property type="entry name" value="RLP23-like"/>
</dbReference>